<keyword evidence="2" id="KW-1185">Reference proteome</keyword>
<sequence>MGHQKPSPPRVPVDPKAGLNGKELNTLKNIVKYCLKGFLLNSTKDIKVYPQTQKGGPKHILTQTQSDEVAPKKVQQLLTFSCGQEHGSYTQNVFPPLGVMASQSEDDRRFCP</sequence>
<evidence type="ECO:0000313" key="2">
    <source>
        <dbReference type="Proteomes" id="UP000770661"/>
    </source>
</evidence>
<gene>
    <name evidence="1" type="ORF">GWK47_046175</name>
</gene>
<comment type="caution">
    <text evidence="1">The sequence shown here is derived from an EMBL/GenBank/DDBJ whole genome shotgun (WGS) entry which is preliminary data.</text>
</comment>
<name>A0A8J4YEV9_CHIOP</name>
<dbReference type="EMBL" id="JACEEZ010010827">
    <property type="protein sequence ID" value="KAG0721599.1"/>
    <property type="molecule type" value="Genomic_DNA"/>
</dbReference>
<protein>
    <submittedName>
        <fullName evidence="1">Uncharacterized protein</fullName>
    </submittedName>
</protein>
<dbReference type="AlphaFoldDB" id="A0A8J4YEV9"/>
<evidence type="ECO:0000313" key="1">
    <source>
        <dbReference type="EMBL" id="KAG0721599.1"/>
    </source>
</evidence>
<organism evidence="1 2">
    <name type="scientific">Chionoecetes opilio</name>
    <name type="common">Atlantic snow crab</name>
    <name type="synonym">Cancer opilio</name>
    <dbReference type="NCBI Taxonomy" id="41210"/>
    <lineage>
        <taxon>Eukaryota</taxon>
        <taxon>Metazoa</taxon>
        <taxon>Ecdysozoa</taxon>
        <taxon>Arthropoda</taxon>
        <taxon>Crustacea</taxon>
        <taxon>Multicrustacea</taxon>
        <taxon>Malacostraca</taxon>
        <taxon>Eumalacostraca</taxon>
        <taxon>Eucarida</taxon>
        <taxon>Decapoda</taxon>
        <taxon>Pleocyemata</taxon>
        <taxon>Brachyura</taxon>
        <taxon>Eubrachyura</taxon>
        <taxon>Majoidea</taxon>
        <taxon>Majidae</taxon>
        <taxon>Chionoecetes</taxon>
    </lineage>
</organism>
<proteinExistence type="predicted"/>
<dbReference type="Proteomes" id="UP000770661">
    <property type="component" value="Unassembled WGS sequence"/>
</dbReference>
<reference evidence="1" key="1">
    <citation type="submission" date="2020-07" db="EMBL/GenBank/DDBJ databases">
        <title>The High-quality genome of the commercially important snow crab, Chionoecetes opilio.</title>
        <authorList>
            <person name="Jeong J.-H."/>
            <person name="Ryu S."/>
        </authorList>
    </citation>
    <scope>NUCLEOTIDE SEQUENCE</scope>
    <source>
        <strain evidence="1">MADBK_172401_WGS</strain>
        <tissue evidence="1">Digestive gland</tissue>
    </source>
</reference>
<accession>A0A8J4YEV9</accession>